<dbReference type="AlphaFoldDB" id="A0A8A4ZHK9"/>
<proteinExistence type="predicted"/>
<keyword evidence="5" id="KW-0560">Oxidoreductase</keyword>
<dbReference type="PRINTS" id="PR01437">
    <property type="entry name" value="NUOXDRDTASE4"/>
</dbReference>
<feature type="transmembrane region" description="Helical" evidence="8">
    <location>
        <begin position="249"/>
        <end position="268"/>
    </location>
</feature>
<feature type="transmembrane region" description="Helical" evidence="8">
    <location>
        <begin position="322"/>
        <end position="342"/>
    </location>
</feature>
<dbReference type="GO" id="GO:0008137">
    <property type="term" value="F:NADH dehydrogenase (ubiquinone) activity"/>
    <property type="evidence" value="ECO:0007669"/>
    <property type="project" value="InterPro"/>
</dbReference>
<dbReference type="InterPro" id="IPR001750">
    <property type="entry name" value="ND/Mrp_TM"/>
</dbReference>
<evidence type="ECO:0000256" key="8">
    <source>
        <dbReference type="SAM" id="Phobius"/>
    </source>
</evidence>
<evidence type="ECO:0000259" key="9">
    <source>
        <dbReference type="Pfam" id="PF00361"/>
    </source>
</evidence>
<gene>
    <name evidence="10" type="ORF">J4E96_07385</name>
</gene>
<protein>
    <submittedName>
        <fullName evidence="10">Hydrogenase</fullName>
    </submittedName>
</protein>
<dbReference type="KEGG" id="psic:J4E96_07385"/>
<organism evidence="10 11">
    <name type="scientific">Pengzhenrongella sicca</name>
    <dbReference type="NCBI Taxonomy" id="2819238"/>
    <lineage>
        <taxon>Bacteria</taxon>
        <taxon>Bacillati</taxon>
        <taxon>Actinomycetota</taxon>
        <taxon>Actinomycetes</taxon>
        <taxon>Micrococcales</taxon>
        <taxon>Pengzhenrongella</taxon>
    </lineage>
</organism>
<evidence type="ECO:0000256" key="5">
    <source>
        <dbReference type="ARBA" id="ARBA00023002"/>
    </source>
</evidence>
<reference evidence="10" key="1">
    <citation type="submission" date="2021-03" db="EMBL/GenBank/DDBJ databases">
        <title>Pengzhenrongella sicca gen. nov., sp. nov., a new member of suborder Micrococcineae isolated from High-Arctic tundra soil.</title>
        <authorList>
            <person name="Peng F."/>
        </authorList>
    </citation>
    <scope>NUCLEOTIDE SEQUENCE</scope>
    <source>
        <strain evidence="10">LRZ-2</strain>
    </source>
</reference>
<feature type="transmembrane region" description="Helical" evidence="8">
    <location>
        <begin position="117"/>
        <end position="150"/>
    </location>
</feature>
<dbReference type="GO" id="GO:0005886">
    <property type="term" value="C:plasma membrane"/>
    <property type="evidence" value="ECO:0007669"/>
    <property type="project" value="UniProtKB-SubCell"/>
</dbReference>
<feature type="transmembrane region" description="Helical" evidence="8">
    <location>
        <begin position="280"/>
        <end position="302"/>
    </location>
</feature>
<feature type="transmembrane region" description="Helical" evidence="8">
    <location>
        <begin position="162"/>
        <end position="185"/>
    </location>
</feature>
<dbReference type="Pfam" id="PF00361">
    <property type="entry name" value="Proton_antipo_M"/>
    <property type="match status" value="1"/>
</dbReference>
<dbReference type="PANTHER" id="PTHR42682">
    <property type="entry name" value="HYDROGENASE-4 COMPONENT F"/>
    <property type="match status" value="1"/>
</dbReference>
<keyword evidence="11" id="KW-1185">Reference proteome</keyword>
<evidence type="ECO:0000313" key="10">
    <source>
        <dbReference type="EMBL" id="QTE30755.1"/>
    </source>
</evidence>
<name>A0A8A4ZHK9_9MICO</name>
<comment type="subcellular location">
    <subcellularLocation>
        <location evidence="1">Cell membrane</location>
        <topology evidence="1">Multi-pass membrane protein</topology>
    </subcellularLocation>
    <subcellularLocation>
        <location evidence="7">Membrane</location>
        <topology evidence="7">Multi-pass membrane protein</topology>
    </subcellularLocation>
</comment>
<evidence type="ECO:0000256" key="7">
    <source>
        <dbReference type="RuleBase" id="RU000320"/>
    </source>
</evidence>
<evidence type="ECO:0000256" key="1">
    <source>
        <dbReference type="ARBA" id="ARBA00004651"/>
    </source>
</evidence>
<feature type="transmembrane region" description="Helical" evidence="8">
    <location>
        <begin position="216"/>
        <end position="237"/>
    </location>
</feature>
<feature type="transmembrane region" description="Helical" evidence="8">
    <location>
        <begin position="412"/>
        <end position="433"/>
    </location>
</feature>
<accession>A0A8A4ZHK9</accession>
<dbReference type="RefSeq" id="WP_227425125.1">
    <property type="nucleotide sequence ID" value="NZ_CP071868.1"/>
</dbReference>
<dbReference type="Proteomes" id="UP000663937">
    <property type="component" value="Chromosome"/>
</dbReference>
<dbReference type="GO" id="GO:0042773">
    <property type="term" value="P:ATP synthesis coupled electron transport"/>
    <property type="evidence" value="ECO:0007669"/>
    <property type="project" value="InterPro"/>
</dbReference>
<evidence type="ECO:0000256" key="2">
    <source>
        <dbReference type="ARBA" id="ARBA00022475"/>
    </source>
</evidence>
<evidence type="ECO:0000256" key="4">
    <source>
        <dbReference type="ARBA" id="ARBA00022989"/>
    </source>
</evidence>
<feature type="transmembrane region" description="Helical" evidence="8">
    <location>
        <begin position="453"/>
        <end position="473"/>
    </location>
</feature>
<dbReference type="InterPro" id="IPR052175">
    <property type="entry name" value="ComplexI-like_HydComp"/>
</dbReference>
<keyword evidence="6 8" id="KW-0472">Membrane</keyword>
<sequence length="493" mass="49764">MGLALLVPILAPLAAAAFAAAVGWRRLSSYVTVLAAFAVLATGVVLAVGLAAGLDSGVVHGAGSLLRADALSVTMLLVIGTVGTLATWASVGYIDAELEHDHTDATGARLYGVLMPLFLAAMALAVLATSIGVMWVAIEATTVATAFLVGHRRTRAAVEATWKYVIICSVGIALALLGTVLLYFVSIHAGAVSGDALDIDVLLAHASELDPAVTRLAAGLLLLGYGTKAGLVPFHTWLADAHSQAPAPVSALMSGVLLSVAFSALLRVKSIIDLALGTGFLRAGLLVVGIATLLVAACLLFVQTDFKRMLAYSSMENMGIVAIAAAAGTELAIAALLLHVLAHGVAKALVFLAAGQLQAAHDSTAIRDVTGVLTRSPLIGTAFAVGLAVLIGLPPFAMFASELSISRALAQAGLGWVLGAMLLLIVVAFAALVRNGSRMLLGPPDPGSPAIAVPRSVAGALVAGVVLSLVLGVTAGPLTDLFRSAATLLGASS</sequence>
<evidence type="ECO:0000256" key="3">
    <source>
        <dbReference type="ARBA" id="ARBA00022692"/>
    </source>
</evidence>
<feature type="domain" description="NADH:quinone oxidoreductase/Mrp antiporter transmembrane" evidence="9">
    <location>
        <begin position="129"/>
        <end position="423"/>
    </location>
</feature>
<feature type="transmembrane region" description="Helical" evidence="8">
    <location>
        <begin position="378"/>
        <end position="400"/>
    </location>
</feature>
<evidence type="ECO:0000313" key="11">
    <source>
        <dbReference type="Proteomes" id="UP000663937"/>
    </source>
</evidence>
<feature type="transmembrane region" description="Helical" evidence="8">
    <location>
        <begin position="29"/>
        <end position="52"/>
    </location>
</feature>
<keyword evidence="3 7" id="KW-0812">Transmembrane</keyword>
<feature type="transmembrane region" description="Helical" evidence="8">
    <location>
        <begin position="73"/>
        <end position="94"/>
    </location>
</feature>
<dbReference type="InterPro" id="IPR003918">
    <property type="entry name" value="NADH_UbQ_OxRdtase"/>
</dbReference>
<evidence type="ECO:0000256" key="6">
    <source>
        <dbReference type="ARBA" id="ARBA00023136"/>
    </source>
</evidence>
<dbReference type="PANTHER" id="PTHR42682:SF5">
    <property type="entry name" value="HYDROGENASE-4 COMPONENT F"/>
    <property type="match status" value="1"/>
</dbReference>
<dbReference type="GO" id="GO:0016491">
    <property type="term" value="F:oxidoreductase activity"/>
    <property type="evidence" value="ECO:0007669"/>
    <property type="project" value="UniProtKB-KW"/>
</dbReference>
<keyword evidence="4 8" id="KW-1133">Transmembrane helix</keyword>
<dbReference type="EMBL" id="CP071868">
    <property type="protein sequence ID" value="QTE30755.1"/>
    <property type="molecule type" value="Genomic_DNA"/>
</dbReference>
<keyword evidence="2" id="KW-1003">Cell membrane</keyword>